<evidence type="ECO:0000259" key="7">
    <source>
        <dbReference type="PROSITE" id="PS50811"/>
    </source>
</evidence>
<dbReference type="SMART" id="SM00774">
    <property type="entry name" value="WRKY"/>
    <property type="match status" value="1"/>
</dbReference>
<keyword evidence="9" id="KW-1185">Reference proteome</keyword>
<keyword evidence="3" id="KW-0238">DNA-binding</keyword>
<sequence length="201" mass="21776">MPADGYKWRKYGQKSIKNNPHPRSYYKCTSSRCSAKKHVEKSTDDPEMLVVTYEGSHHHGPQPPFPRIAQPPPTSVGISAAGAEPSSEAAWKRKKNVRAAAAFSPTKSEDDEVGAAGGGGVLLPGRPPHDETSRDDAEVQRRGDVELAAPRRVATDHSCEDGSTSVSYVAHADAATVLSTDSPPTIWSCLDWPWSQEVLFL</sequence>
<feature type="compositionally biased region" description="Low complexity" evidence="6">
    <location>
        <begin position="79"/>
        <end position="89"/>
    </location>
</feature>
<dbReference type="PROSITE" id="PS50811">
    <property type="entry name" value="WRKY"/>
    <property type="match status" value="1"/>
</dbReference>
<evidence type="ECO:0000256" key="5">
    <source>
        <dbReference type="ARBA" id="ARBA00023242"/>
    </source>
</evidence>
<keyword evidence="4" id="KW-0804">Transcription</keyword>
<organism evidence="8 9">
    <name type="scientific">Oryza meyeriana var. granulata</name>
    <dbReference type="NCBI Taxonomy" id="110450"/>
    <lineage>
        <taxon>Eukaryota</taxon>
        <taxon>Viridiplantae</taxon>
        <taxon>Streptophyta</taxon>
        <taxon>Embryophyta</taxon>
        <taxon>Tracheophyta</taxon>
        <taxon>Spermatophyta</taxon>
        <taxon>Magnoliopsida</taxon>
        <taxon>Liliopsida</taxon>
        <taxon>Poales</taxon>
        <taxon>Poaceae</taxon>
        <taxon>BOP clade</taxon>
        <taxon>Oryzoideae</taxon>
        <taxon>Oryzeae</taxon>
        <taxon>Oryzinae</taxon>
        <taxon>Oryza</taxon>
        <taxon>Oryza meyeriana</taxon>
    </lineage>
</organism>
<comment type="subcellular location">
    <subcellularLocation>
        <location evidence="1">Nucleus</location>
    </subcellularLocation>
</comment>
<dbReference type="GO" id="GO:0003700">
    <property type="term" value="F:DNA-binding transcription factor activity"/>
    <property type="evidence" value="ECO:0007669"/>
    <property type="project" value="InterPro"/>
</dbReference>
<dbReference type="EMBL" id="SPHZ02000005">
    <property type="protein sequence ID" value="KAF0918671.1"/>
    <property type="molecule type" value="Genomic_DNA"/>
</dbReference>
<dbReference type="Proteomes" id="UP000479710">
    <property type="component" value="Unassembled WGS sequence"/>
</dbReference>
<evidence type="ECO:0000256" key="1">
    <source>
        <dbReference type="ARBA" id="ARBA00004123"/>
    </source>
</evidence>
<comment type="caution">
    <text evidence="8">The sequence shown here is derived from an EMBL/GenBank/DDBJ whole genome shotgun (WGS) entry which is preliminary data.</text>
</comment>
<dbReference type="InterPro" id="IPR036576">
    <property type="entry name" value="WRKY_dom_sf"/>
</dbReference>
<evidence type="ECO:0000256" key="4">
    <source>
        <dbReference type="ARBA" id="ARBA00023163"/>
    </source>
</evidence>
<dbReference type="InterPro" id="IPR044810">
    <property type="entry name" value="WRKY_plant"/>
</dbReference>
<dbReference type="AlphaFoldDB" id="A0A6G1E1W6"/>
<dbReference type="PANTHER" id="PTHR31221">
    <property type="entry name" value="WRKY TRANSCRIPTION FACTOR PROTEIN 1-RELATED"/>
    <property type="match status" value="1"/>
</dbReference>
<dbReference type="PANTHER" id="PTHR31221:SF38">
    <property type="entry name" value="WRKY DOMAIN-CONTAINING PROTEIN"/>
    <property type="match status" value="1"/>
</dbReference>
<evidence type="ECO:0000313" key="9">
    <source>
        <dbReference type="Proteomes" id="UP000479710"/>
    </source>
</evidence>
<dbReference type="EMBL" id="SPHZ02000005">
    <property type="protein sequence ID" value="KAF0918670.1"/>
    <property type="molecule type" value="Genomic_DNA"/>
</dbReference>
<dbReference type="OrthoDB" id="672355at2759"/>
<name>A0A6G1E1W6_9ORYZ</name>
<evidence type="ECO:0000256" key="3">
    <source>
        <dbReference type="ARBA" id="ARBA00023125"/>
    </source>
</evidence>
<dbReference type="InterPro" id="IPR003657">
    <property type="entry name" value="WRKY_dom"/>
</dbReference>
<protein>
    <recommendedName>
        <fullName evidence="7">WRKY domain-containing protein</fullName>
    </recommendedName>
</protein>
<feature type="compositionally biased region" description="Pro residues" evidence="6">
    <location>
        <begin position="61"/>
        <end position="74"/>
    </location>
</feature>
<evidence type="ECO:0000256" key="2">
    <source>
        <dbReference type="ARBA" id="ARBA00023015"/>
    </source>
</evidence>
<keyword evidence="5" id="KW-0539">Nucleus</keyword>
<reference evidence="8 9" key="1">
    <citation type="submission" date="2019-11" db="EMBL/GenBank/DDBJ databases">
        <title>Whole genome sequence of Oryza granulata.</title>
        <authorList>
            <person name="Li W."/>
        </authorList>
    </citation>
    <scope>NUCLEOTIDE SEQUENCE [LARGE SCALE GENOMIC DNA]</scope>
    <source>
        <strain evidence="9">cv. Menghai</strain>
        <tissue evidence="8">Leaf</tissue>
    </source>
</reference>
<feature type="region of interest" description="Disordered" evidence="6">
    <location>
        <begin position="54"/>
        <end position="142"/>
    </location>
</feature>
<dbReference type="Gene3D" id="2.20.25.80">
    <property type="entry name" value="WRKY domain"/>
    <property type="match status" value="1"/>
</dbReference>
<accession>A0A6G1E1W6</accession>
<evidence type="ECO:0000256" key="6">
    <source>
        <dbReference type="SAM" id="MobiDB-lite"/>
    </source>
</evidence>
<feature type="region of interest" description="Disordered" evidence="6">
    <location>
        <begin position="1"/>
        <end position="26"/>
    </location>
</feature>
<dbReference type="SUPFAM" id="SSF118290">
    <property type="entry name" value="WRKY DNA-binding domain"/>
    <property type="match status" value="1"/>
</dbReference>
<feature type="compositionally biased region" description="Basic and acidic residues" evidence="6">
    <location>
        <begin position="127"/>
        <end position="142"/>
    </location>
</feature>
<proteinExistence type="predicted"/>
<dbReference type="GO" id="GO:0005634">
    <property type="term" value="C:nucleus"/>
    <property type="evidence" value="ECO:0007669"/>
    <property type="project" value="UniProtKB-SubCell"/>
</dbReference>
<gene>
    <name evidence="8" type="ORF">E2562_025600</name>
</gene>
<feature type="domain" description="WRKY" evidence="7">
    <location>
        <begin position="1"/>
        <end position="62"/>
    </location>
</feature>
<dbReference type="Pfam" id="PF03106">
    <property type="entry name" value="WRKY"/>
    <property type="match status" value="1"/>
</dbReference>
<evidence type="ECO:0000313" key="8">
    <source>
        <dbReference type="EMBL" id="KAF0918671.1"/>
    </source>
</evidence>
<dbReference type="GO" id="GO:0043565">
    <property type="term" value="F:sequence-specific DNA binding"/>
    <property type="evidence" value="ECO:0007669"/>
    <property type="project" value="InterPro"/>
</dbReference>
<keyword evidence="2" id="KW-0805">Transcription regulation</keyword>